<dbReference type="Pfam" id="PF00646">
    <property type="entry name" value="F-box"/>
    <property type="match status" value="1"/>
</dbReference>
<sequence length="545" mass="61945">MCYDMSLFADEQERTLQICNLPSWADEEYLGLCFYLFHAVPPYLPGQHGRIIWNEQEGCSSSCGFMTFETRIAAERILRLYNGLVTMPGTKIRFCLKWAFSKSEGTPSQHNSSGPIKSSCYLRRTPVQFINNEKKTPESGTSILSTAAEIPLDAIENIMLRLPVKSIRRFRGVCKAWASLMSGPDFIYRHLENQRSICNGIVALGRINKKQYNTYFFSDYSMESICCIRTMHFKFPHGFTHTTPSYEISNSCNGLVCVYNENFASVINPTIQETVQLPKSLNFPKHANNEVSVGLGYDDCLDTYKIVRMMKHNITVNSGIRYEVMDLGSANCNWRLLGCITGYRVVSLIPPVFVHGAIYWLISNSDLQEAIFSFDVRTETVRLISVPEARTSYNLIVMEECLCILYVYKSPIGRTKVANLYVLEDSVNCEWIKKCTIEDITILFISPILNCDGKIFVTLARGESLEQHYYDTENGSRGKRTVLSCASRNLIRLESIRACTQSLVSPISYLQRSNTFSPIFHLFGQKWATVFPTSNSSSSRSHHHI</sequence>
<accession>A0A9Q0D179</accession>
<organism evidence="2 3">
    <name type="scientific">Rhynchospora breviuscula</name>
    <dbReference type="NCBI Taxonomy" id="2022672"/>
    <lineage>
        <taxon>Eukaryota</taxon>
        <taxon>Viridiplantae</taxon>
        <taxon>Streptophyta</taxon>
        <taxon>Embryophyta</taxon>
        <taxon>Tracheophyta</taxon>
        <taxon>Spermatophyta</taxon>
        <taxon>Magnoliopsida</taxon>
        <taxon>Liliopsida</taxon>
        <taxon>Poales</taxon>
        <taxon>Cyperaceae</taxon>
        <taxon>Cyperoideae</taxon>
        <taxon>Rhynchosporeae</taxon>
        <taxon>Rhynchospora</taxon>
    </lineage>
</organism>
<dbReference type="SMART" id="SM00256">
    <property type="entry name" value="FBOX"/>
    <property type="match status" value="1"/>
</dbReference>
<dbReference type="SUPFAM" id="SSF81383">
    <property type="entry name" value="F-box domain"/>
    <property type="match status" value="1"/>
</dbReference>
<dbReference type="PANTHER" id="PTHR31111:SF136">
    <property type="entry name" value="F-BOX ASSOCIATED DOMAIN-CONTAINING PROTEIN"/>
    <property type="match status" value="1"/>
</dbReference>
<dbReference type="AlphaFoldDB" id="A0A9Q0D179"/>
<dbReference type="GO" id="GO:0003676">
    <property type="term" value="F:nucleic acid binding"/>
    <property type="evidence" value="ECO:0007669"/>
    <property type="project" value="InterPro"/>
</dbReference>
<dbReference type="PROSITE" id="PS50181">
    <property type="entry name" value="FBOX"/>
    <property type="match status" value="1"/>
</dbReference>
<protein>
    <recommendedName>
        <fullName evidence="1">F-box domain-containing protein</fullName>
    </recommendedName>
</protein>
<gene>
    <name evidence="2" type="ORF">LUZ63_003775</name>
</gene>
<dbReference type="InterPro" id="IPR017451">
    <property type="entry name" value="F-box-assoc_interact_dom"/>
</dbReference>
<dbReference type="Gene3D" id="3.30.70.330">
    <property type="match status" value="1"/>
</dbReference>
<dbReference type="InterPro" id="IPR013187">
    <property type="entry name" value="F-box-assoc_dom_typ3"/>
</dbReference>
<feature type="domain" description="F-box" evidence="1">
    <location>
        <begin position="144"/>
        <end position="191"/>
    </location>
</feature>
<evidence type="ECO:0000259" key="1">
    <source>
        <dbReference type="PROSITE" id="PS50181"/>
    </source>
</evidence>
<dbReference type="OrthoDB" id="661635at2759"/>
<reference evidence="2" key="1">
    <citation type="journal article" date="2022" name="Cell">
        <title>Repeat-based holocentromeres influence genome architecture and karyotype evolution.</title>
        <authorList>
            <person name="Hofstatter P.G."/>
            <person name="Thangavel G."/>
            <person name="Lux T."/>
            <person name="Neumann P."/>
            <person name="Vondrak T."/>
            <person name="Novak P."/>
            <person name="Zhang M."/>
            <person name="Costa L."/>
            <person name="Castellani M."/>
            <person name="Scott A."/>
            <person name="Toegelov H."/>
            <person name="Fuchs J."/>
            <person name="Mata-Sucre Y."/>
            <person name="Dias Y."/>
            <person name="Vanzela A.L.L."/>
            <person name="Huettel B."/>
            <person name="Almeida C.C.S."/>
            <person name="Simkova H."/>
            <person name="Souza G."/>
            <person name="Pedrosa-Harand A."/>
            <person name="Macas J."/>
            <person name="Mayer K.F.X."/>
            <person name="Houben A."/>
            <person name="Marques A."/>
        </authorList>
    </citation>
    <scope>NUCLEOTIDE SEQUENCE</scope>
    <source>
        <strain evidence="2">RhyBre1mFocal</strain>
    </source>
</reference>
<keyword evidence="3" id="KW-1185">Reference proteome</keyword>
<dbReference type="InterPro" id="IPR001810">
    <property type="entry name" value="F-box_dom"/>
</dbReference>
<dbReference type="Pfam" id="PF08268">
    <property type="entry name" value="FBA_3"/>
    <property type="match status" value="1"/>
</dbReference>
<dbReference type="NCBIfam" id="TIGR01640">
    <property type="entry name" value="F_box_assoc_1"/>
    <property type="match status" value="1"/>
</dbReference>
<evidence type="ECO:0000313" key="3">
    <source>
        <dbReference type="Proteomes" id="UP001151287"/>
    </source>
</evidence>
<name>A0A9Q0D179_9POAL</name>
<comment type="caution">
    <text evidence="2">The sequence shown here is derived from an EMBL/GenBank/DDBJ whole genome shotgun (WGS) entry which is preliminary data.</text>
</comment>
<dbReference type="Proteomes" id="UP001151287">
    <property type="component" value="Unassembled WGS sequence"/>
</dbReference>
<evidence type="ECO:0000313" key="2">
    <source>
        <dbReference type="EMBL" id="KAJ1703996.1"/>
    </source>
</evidence>
<dbReference type="SUPFAM" id="SSF54928">
    <property type="entry name" value="RNA-binding domain, RBD"/>
    <property type="match status" value="1"/>
</dbReference>
<dbReference type="InterPro" id="IPR012677">
    <property type="entry name" value="Nucleotide-bd_a/b_plait_sf"/>
</dbReference>
<dbReference type="PANTHER" id="PTHR31111">
    <property type="entry name" value="BNAA05G37150D PROTEIN-RELATED"/>
    <property type="match status" value="1"/>
</dbReference>
<dbReference type="EMBL" id="JAMQYH010000001">
    <property type="protein sequence ID" value="KAJ1703996.1"/>
    <property type="molecule type" value="Genomic_DNA"/>
</dbReference>
<dbReference type="CDD" id="cd22157">
    <property type="entry name" value="F-box_AtFBW1-like"/>
    <property type="match status" value="1"/>
</dbReference>
<dbReference type="InterPro" id="IPR035979">
    <property type="entry name" value="RBD_domain_sf"/>
</dbReference>
<dbReference type="InterPro" id="IPR036047">
    <property type="entry name" value="F-box-like_dom_sf"/>
</dbReference>
<proteinExistence type="predicted"/>